<dbReference type="EMBL" id="FNVO01000007">
    <property type="protein sequence ID" value="SEG59319.1"/>
    <property type="molecule type" value="Genomic_DNA"/>
</dbReference>
<proteinExistence type="predicted"/>
<organism evidence="1 2">
    <name type="scientific">Thermomonospora echinospora</name>
    <dbReference type="NCBI Taxonomy" id="1992"/>
    <lineage>
        <taxon>Bacteria</taxon>
        <taxon>Bacillati</taxon>
        <taxon>Actinomycetota</taxon>
        <taxon>Actinomycetes</taxon>
        <taxon>Streptosporangiales</taxon>
        <taxon>Thermomonosporaceae</taxon>
        <taxon>Thermomonospora</taxon>
    </lineage>
</organism>
<dbReference type="AlphaFoldDB" id="A0A1H6BEX4"/>
<accession>A0A1H6BEX4</accession>
<protein>
    <submittedName>
        <fullName evidence="1">Uncharacterized protein</fullName>
    </submittedName>
</protein>
<dbReference type="Proteomes" id="UP000236723">
    <property type="component" value="Unassembled WGS sequence"/>
</dbReference>
<name>A0A1H6BEX4_9ACTN</name>
<keyword evidence="2" id="KW-1185">Reference proteome</keyword>
<reference evidence="2" key="1">
    <citation type="submission" date="2016-10" db="EMBL/GenBank/DDBJ databases">
        <authorList>
            <person name="Varghese N."/>
            <person name="Submissions S."/>
        </authorList>
    </citation>
    <scope>NUCLEOTIDE SEQUENCE [LARGE SCALE GENOMIC DNA]</scope>
    <source>
        <strain evidence="2">DSM 43163</strain>
    </source>
</reference>
<gene>
    <name evidence="1" type="ORF">SAMN04489712_10761</name>
</gene>
<sequence>MPDRPDPSTASWRPELFEGVPGFPEAVDWHVRPEPPVEIVYAGVYEDGGTGFMVVRDATGRKWPFCFDRSFGRLFTGAHPDDGQAALVRPGSPLEADVLALMGDTVRRIIRDGARHRPPEIPELRVLPSLYEGALVHAQARRRRPGWASIQT</sequence>
<dbReference type="OrthoDB" id="3477935at2"/>
<dbReference type="RefSeq" id="WP_103938910.1">
    <property type="nucleotide sequence ID" value="NZ_FNVO01000007.1"/>
</dbReference>
<evidence type="ECO:0000313" key="2">
    <source>
        <dbReference type="Proteomes" id="UP000236723"/>
    </source>
</evidence>
<evidence type="ECO:0000313" key="1">
    <source>
        <dbReference type="EMBL" id="SEG59319.1"/>
    </source>
</evidence>